<protein>
    <submittedName>
        <fullName evidence="2">906_t:CDS:1</fullName>
    </submittedName>
</protein>
<sequence>MEKDSQIETCFKGMNLCITALGGREPEAQRDHLDYESVCHYHEGQYANGTTESVTFSQVNAQHDYIGYGYDALSIILINQTILVKHITYDQSHYDPSLYSQEGGEDTVNSNDITNTNSMDIDHNFKFLTISSSIDRRQSMIMLPHLFWSKQTSSEKENNSRINSPAEKDNELNGLENEDQEVNITYGDDIDI</sequence>
<dbReference type="Proteomes" id="UP000789570">
    <property type="component" value="Unassembled WGS sequence"/>
</dbReference>
<dbReference type="EMBL" id="CAJVPQ010001600">
    <property type="protein sequence ID" value="CAG8560607.1"/>
    <property type="molecule type" value="Genomic_DNA"/>
</dbReference>
<organism evidence="2 3">
    <name type="scientific">Funneliformis caledonium</name>
    <dbReference type="NCBI Taxonomy" id="1117310"/>
    <lineage>
        <taxon>Eukaryota</taxon>
        <taxon>Fungi</taxon>
        <taxon>Fungi incertae sedis</taxon>
        <taxon>Mucoromycota</taxon>
        <taxon>Glomeromycotina</taxon>
        <taxon>Glomeromycetes</taxon>
        <taxon>Glomerales</taxon>
        <taxon>Glomeraceae</taxon>
        <taxon>Funneliformis</taxon>
    </lineage>
</organism>
<name>A0A9N9BE27_9GLOM</name>
<gene>
    <name evidence="2" type="ORF">FCALED_LOCUS6580</name>
</gene>
<reference evidence="2" key="1">
    <citation type="submission" date="2021-06" db="EMBL/GenBank/DDBJ databases">
        <authorList>
            <person name="Kallberg Y."/>
            <person name="Tangrot J."/>
            <person name="Rosling A."/>
        </authorList>
    </citation>
    <scope>NUCLEOTIDE SEQUENCE</scope>
    <source>
        <strain evidence="2">UK204</strain>
    </source>
</reference>
<feature type="region of interest" description="Disordered" evidence="1">
    <location>
        <begin position="154"/>
        <end position="192"/>
    </location>
</feature>
<evidence type="ECO:0000256" key="1">
    <source>
        <dbReference type="SAM" id="MobiDB-lite"/>
    </source>
</evidence>
<keyword evidence="3" id="KW-1185">Reference proteome</keyword>
<comment type="caution">
    <text evidence="2">The sequence shown here is derived from an EMBL/GenBank/DDBJ whole genome shotgun (WGS) entry which is preliminary data.</text>
</comment>
<evidence type="ECO:0000313" key="3">
    <source>
        <dbReference type="Proteomes" id="UP000789570"/>
    </source>
</evidence>
<dbReference type="AlphaFoldDB" id="A0A9N9BE27"/>
<accession>A0A9N9BE27</accession>
<evidence type="ECO:0000313" key="2">
    <source>
        <dbReference type="EMBL" id="CAG8560607.1"/>
    </source>
</evidence>
<proteinExistence type="predicted"/>